<accession>A0A387AQC2</accession>
<evidence type="ECO:0008006" key="3">
    <source>
        <dbReference type="Google" id="ProtNLM"/>
    </source>
</evidence>
<name>A0A387AQC2_9LACO</name>
<reference evidence="1 2" key="1">
    <citation type="submission" date="2018-09" db="EMBL/GenBank/DDBJ databases">
        <title>Genome sequencing of strain BHWM-4.</title>
        <authorList>
            <person name="Heo J."/>
            <person name="Kim S.-J."/>
            <person name="Kwon S.-W."/>
        </authorList>
    </citation>
    <scope>NUCLEOTIDE SEQUENCE [LARGE SCALE GENOMIC DNA]</scope>
    <source>
        <strain evidence="1 2">BHWM-4</strain>
    </source>
</reference>
<gene>
    <name evidence="1" type="ORF">D7I45_00745</name>
</gene>
<dbReference type="Proteomes" id="UP000272003">
    <property type="component" value="Chromosome"/>
</dbReference>
<dbReference type="EMBL" id="CP032626">
    <property type="protein sequence ID" value="AYF92117.1"/>
    <property type="molecule type" value="Genomic_DNA"/>
</dbReference>
<sequence length="30" mass="3605">MSYYNNYHIKQKMGGMSSVEYRINFSQKIS</sequence>
<organism evidence="1 2">
    <name type="scientific">Apilactobacillus bombintestini</name>
    <dbReference type="NCBI Taxonomy" id="2419772"/>
    <lineage>
        <taxon>Bacteria</taxon>
        <taxon>Bacillati</taxon>
        <taxon>Bacillota</taxon>
        <taxon>Bacilli</taxon>
        <taxon>Lactobacillales</taxon>
        <taxon>Lactobacillaceae</taxon>
        <taxon>Apilactobacillus</taxon>
    </lineage>
</organism>
<dbReference type="KEGG" id="abom:D7I45_00745"/>
<keyword evidence="2" id="KW-1185">Reference proteome</keyword>
<evidence type="ECO:0000313" key="1">
    <source>
        <dbReference type="EMBL" id="AYF92117.1"/>
    </source>
</evidence>
<proteinExistence type="predicted"/>
<protein>
    <recommendedName>
        <fullName evidence="3">Integrase catalytic domain-containing protein</fullName>
    </recommendedName>
</protein>
<evidence type="ECO:0000313" key="2">
    <source>
        <dbReference type="Proteomes" id="UP000272003"/>
    </source>
</evidence>
<dbReference type="AlphaFoldDB" id="A0A387AQC2"/>